<protein>
    <submittedName>
        <fullName evidence="1">Uncharacterized protein</fullName>
    </submittedName>
</protein>
<organism evidence="1 2">
    <name type="scientific">Penicillium atrosanguineum</name>
    <dbReference type="NCBI Taxonomy" id="1132637"/>
    <lineage>
        <taxon>Eukaryota</taxon>
        <taxon>Fungi</taxon>
        <taxon>Dikarya</taxon>
        <taxon>Ascomycota</taxon>
        <taxon>Pezizomycotina</taxon>
        <taxon>Eurotiomycetes</taxon>
        <taxon>Eurotiomycetidae</taxon>
        <taxon>Eurotiales</taxon>
        <taxon>Aspergillaceae</taxon>
        <taxon>Penicillium</taxon>
    </lineage>
</organism>
<comment type="caution">
    <text evidence="1">The sequence shown here is derived from an EMBL/GenBank/DDBJ whole genome shotgun (WGS) entry which is preliminary data.</text>
</comment>
<dbReference type="AlphaFoldDB" id="A0A9W9Q2J4"/>
<evidence type="ECO:0000313" key="2">
    <source>
        <dbReference type="Proteomes" id="UP001147746"/>
    </source>
</evidence>
<dbReference type="EMBL" id="JAPZBO010000002">
    <property type="protein sequence ID" value="KAJ5323400.1"/>
    <property type="molecule type" value="Genomic_DNA"/>
</dbReference>
<sequence>MQTAPGIGIDLTMAYGAAAINFHNGTTRNLIQIHGSQEYRSAMKTLSEDAQNVRNGKNSTMKRIELPLPNKVLNDWWSPWMWYRFLSDKLQPILNGRVVPPEEEQPDDWVYTVAYMLSKIKSTAIDPIEPPLKFNYVLLSWPDFEFDTGHLYRGRIQLACRLAGLELMPRSNVVSVFAPASEYNDEWGNQAEATMLVISYNAASLGITWNYSPPLWYTNPRAST</sequence>
<reference evidence="1" key="1">
    <citation type="submission" date="2022-12" db="EMBL/GenBank/DDBJ databases">
        <authorList>
            <person name="Petersen C."/>
        </authorList>
    </citation>
    <scope>NUCLEOTIDE SEQUENCE</scope>
    <source>
        <strain evidence="1">IBT 21472</strain>
    </source>
</reference>
<reference evidence="1" key="2">
    <citation type="journal article" date="2023" name="IMA Fungus">
        <title>Comparative genomic study of the Penicillium genus elucidates a diverse pangenome and 15 lateral gene transfer events.</title>
        <authorList>
            <person name="Petersen C."/>
            <person name="Sorensen T."/>
            <person name="Nielsen M.R."/>
            <person name="Sondergaard T.E."/>
            <person name="Sorensen J.L."/>
            <person name="Fitzpatrick D.A."/>
            <person name="Frisvad J.C."/>
            <person name="Nielsen K.L."/>
        </authorList>
    </citation>
    <scope>NUCLEOTIDE SEQUENCE</scope>
    <source>
        <strain evidence="1">IBT 21472</strain>
    </source>
</reference>
<proteinExistence type="predicted"/>
<keyword evidence="2" id="KW-1185">Reference proteome</keyword>
<name>A0A9W9Q2J4_9EURO</name>
<dbReference type="Proteomes" id="UP001147746">
    <property type="component" value="Unassembled WGS sequence"/>
</dbReference>
<gene>
    <name evidence="1" type="ORF">N7476_002000</name>
</gene>
<accession>A0A9W9Q2J4</accession>
<evidence type="ECO:0000313" key="1">
    <source>
        <dbReference type="EMBL" id="KAJ5323400.1"/>
    </source>
</evidence>